<dbReference type="AlphaFoldDB" id="A0A2A9NM19"/>
<dbReference type="PANTHER" id="PTHR39336:SF3">
    <property type="entry name" value="PYRIDOXAMINE PHOSPHATE OXIDASE"/>
    <property type="match status" value="1"/>
</dbReference>
<evidence type="ECO:0000313" key="4">
    <source>
        <dbReference type="Proteomes" id="UP000242287"/>
    </source>
</evidence>
<sequence length="227" mass="25204">MGKLYDEIPEELVPWMRAQKVFFVATAPLAAGGHVNLSPKGNYGQERQVWYEDLSGSGVETIAHLRENGRITIMFTAFEGAPRIVRLFGRGSVHEYGSTAYERLVGEASKRQRQPGSRAVIMVDVYQVGTSCGWSVPLYSFERHRSGLNRWAAKRENADEKAETAGEWCAEKGMKEYWISHNRSSLDGIPAMKLRRPEEWGGTSTVLVVLVVGLAVAGAAWTVWVSA</sequence>
<evidence type="ECO:0000313" key="3">
    <source>
        <dbReference type="EMBL" id="PFH51589.1"/>
    </source>
</evidence>
<dbReference type="InterPro" id="IPR011576">
    <property type="entry name" value="Pyridox_Oxase_N"/>
</dbReference>
<proteinExistence type="predicted"/>
<reference evidence="3 4" key="1">
    <citation type="submission" date="2014-02" db="EMBL/GenBank/DDBJ databases">
        <title>Transposable element dynamics among asymbiotic and ectomycorrhizal Amanita fungi.</title>
        <authorList>
            <consortium name="DOE Joint Genome Institute"/>
            <person name="Hess J."/>
            <person name="Skrede I."/>
            <person name="Wolfe B."/>
            <person name="LaButti K."/>
            <person name="Ohm R.A."/>
            <person name="Grigoriev I.V."/>
            <person name="Pringle A."/>
        </authorList>
    </citation>
    <scope>NUCLEOTIDE SEQUENCE [LARGE SCALE GENOMIC DNA]</scope>
    <source>
        <strain evidence="3 4">SKay4041</strain>
    </source>
</reference>
<dbReference type="SUPFAM" id="SSF50475">
    <property type="entry name" value="FMN-binding split barrel"/>
    <property type="match status" value="1"/>
</dbReference>
<dbReference type="PANTHER" id="PTHR39336">
    <property type="entry name" value="PYRIDOXAMINE PHOSPHATE OXIDASE FAMILY PROTEIN (AFU_ORTHOLOGUE AFUA_6G11440)"/>
    <property type="match status" value="1"/>
</dbReference>
<name>A0A2A9NM19_9AGAR</name>
<dbReference type="Pfam" id="PF01243">
    <property type="entry name" value="PNPOx_N"/>
    <property type="match status" value="1"/>
</dbReference>
<keyword evidence="1" id="KW-0812">Transmembrane</keyword>
<organism evidence="3 4">
    <name type="scientific">Amanita thiersii Skay4041</name>
    <dbReference type="NCBI Taxonomy" id="703135"/>
    <lineage>
        <taxon>Eukaryota</taxon>
        <taxon>Fungi</taxon>
        <taxon>Dikarya</taxon>
        <taxon>Basidiomycota</taxon>
        <taxon>Agaricomycotina</taxon>
        <taxon>Agaricomycetes</taxon>
        <taxon>Agaricomycetidae</taxon>
        <taxon>Agaricales</taxon>
        <taxon>Pluteineae</taxon>
        <taxon>Amanitaceae</taxon>
        <taxon>Amanita</taxon>
    </lineage>
</organism>
<dbReference type="InterPro" id="IPR012349">
    <property type="entry name" value="Split_barrel_FMN-bd"/>
</dbReference>
<evidence type="ECO:0000256" key="1">
    <source>
        <dbReference type="SAM" id="Phobius"/>
    </source>
</evidence>
<keyword evidence="4" id="KW-1185">Reference proteome</keyword>
<dbReference type="Gene3D" id="2.30.110.10">
    <property type="entry name" value="Electron Transport, Fmn-binding Protein, Chain A"/>
    <property type="match status" value="1"/>
</dbReference>
<accession>A0A2A9NM19</accession>
<protein>
    <recommendedName>
        <fullName evidence="2">Pyridoxamine 5'-phosphate oxidase N-terminal domain-containing protein</fullName>
    </recommendedName>
</protein>
<feature type="transmembrane region" description="Helical" evidence="1">
    <location>
        <begin position="200"/>
        <end position="224"/>
    </location>
</feature>
<dbReference type="STRING" id="703135.A0A2A9NM19"/>
<dbReference type="OrthoDB" id="539398at2759"/>
<keyword evidence="1" id="KW-0472">Membrane</keyword>
<dbReference type="EMBL" id="KZ301986">
    <property type="protein sequence ID" value="PFH51589.1"/>
    <property type="molecule type" value="Genomic_DNA"/>
</dbReference>
<dbReference type="Proteomes" id="UP000242287">
    <property type="component" value="Unassembled WGS sequence"/>
</dbReference>
<keyword evidence="1" id="KW-1133">Transmembrane helix</keyword>
<gene>
    <name evidence="3" type="ORF">AMATHDRAFT_2868</name>
</gene>
<evidence type="ECO:0000259" key="2">
    <source>
        <dbReference type="Pfam" id="PF01243"/>
    </source>
</evidence>
<feature type="domain" description="Pyridoxamine 5'-phosphate oxidase N-terminal" evidence="2">
    <location>
        <begin position="8"/>
        <end position="131"/>
    </location>
</feature>